<dbReference type="RefSeq" id="WP_282910697.1">
    <property type="nucleotide sequence ID" value="NZ_JAGRPV010000001.1"/>
</dbReference>
<keyword evidence="2" id="KW-0238">DNA-binding</keyword>
<keyword evidence="6" id="KW-1185">Reference proteome</keyword>
<evidence type="ECO:0000313" key="5">
    <source>
        <dbReference type="EMBL" id="MDI4647958.1"/>
    </source>
</evidence>
<dbReference type="PANTHER" id="PTHR46796">
    <property type="entry name" value="HTH-TYPE TRANSCRIPTIONAL ACTIVATOR RHAS-RELATED"/>
    <property type="match status" value="1"/>
</dbReference>
<dbReference type="Gene3D" id="1.10.10.60">
    <property type="entry name" value="Homeodomain-like"/>
    <property type="match status" value="1"/>
</dbReference>
<dbReference type="InterPro" id="IPR050204">
    <property type="entry name" value="AraC_XylS_family_regulators"/>
</dbReference>
<evidence type="ECO:0000256" key="2">
    <source>
        <dbReference type="ARBA" id="ARBA00023125"/>
    </source>
</evidence>
<evidence type="ECO:0000256" key="3">
    <source>
        <dbReference type="ARBA" id="ARBA00023163"/>
    </source>
</evidence>
<dbReference type="SMART" id="SM00342">
    <property type="entry name" value="HTH_ARAC"/>
    <property type="match status" value="1"/>
</dbReference>
<dbReference type="Pfam" id="PF12833">
    <property type="entry name" value="HTH_18"/>
    <property type="match status" value="1"/>
</dbReference>
<evidence type="ECO:0000256" key="1">
    <source>
        <dbReference type="ARBA" id="ARBA00023015"/>
    </source>
</evidence>
<keyword evidence="1" id="KW-0805">Transcription regulation</keyword>
<evidence type="ECO:0000313" key="6">
    <source>
        <dbReference type="Proteomes" id="UP001161691"/>
    </source>
</evidence>
<dbReference type="PANTHER" id="PTHR46796:SF13">
    <property type="entry name" value="HTH-TYPE TRANSCRIPTIONAL ACTIVATOR RHAS"/>
    <property type="match status" value="1"/>
</dbReference>
<organism evidence="5 6">
    <name type="scientific">Cohnella hashimotonis</name>
    <dbReference type="NCBI Taxonomy" id="2826895"/>
    <lineage>
        <taxon>Bacteria</taxon>
        <taxon>Bacillati</taxon>
        <taxon>Bacillota</taxon>
        <taxon>Bacilli</taxon>
        <taxon>Bacillales</taxon>
        <taxon>Paenibacillaceae</taxon>
        <taxon>Cohnella</taxon>
    </lineage>
</organism>
<dbReference type="InterPro" id="IPR046532">
    <property type="entry name" value="DUF6597"/>
</dbReference>
<evidence type="ECO:0000259" key="4">
    <source>
        <dbReference type="PROSITE" id="PS01124"/>
    </source>
</evidence>
<dbReference type="EMBL" id="JAGRPV010000001">
    <property type="protein sequence ID" value="MDI4647958.1"/>
    <property type="molecule type" value="Genomic_DNA"/>
</dbReference>
<dbReference type="InterPro" id="IPR009057">
    <property type="entry name" value="Homeodomain-like_sf"/>
</dbReference>
<reference evidence="5" key="1">
    <citation type="submission" date="2023-04" db="EMBL/GenBank/DDBJ databases">
        <title>Comparative genomic analysis of Cohnella hashimotonis sp. nov., isolated from the International Space Station.</title>
        <authorList>
            <person name="Venkateswaran K."/>
            <person name="Simpson A."/>
        </authorList>
    </citation>
    <scope>NUCLEOTIDE SEQUENCE</scope>
    <source>
        <strain evidence="5">F6_2S_P_1</strain>
    </source>
</reference>
<dbReference type="Proteomes" id="UP001161691">
    <property type="component" value="Unassembled WGS sequence"/>
</dbReference>
<dbReference type="InterPro" id="IPR018060">
    <property type="entry name" value="HTH_AraC"/>
</dbReference>
<name>A0ABT6TM88_9BACL</name>
<sequence>MTHPYMTHPYRPLHAPQLQPQWHRHSHSVAEYAPSDRLASHVAAYWAVDFQPVPGNHGHRAIPDGCVDIILDLRAASSRRAAYVVGLKTHAEVMRFAEARSVFGIRLYAESARTLLRTPLSEFAANHVFIEEVWGPEALEWSDRMIAAASVADRIEIAERQLERMLTVASAPATPLMHQSMQYIYDCKGNLSVSDLANKVSFSERHLRRAFERELGLSPKEMMGIVRFQSVLEALSRRDYPSLADLALQYGYYDQSHFGHTFARYYGLPLKQLTQSG</sequence>
<keyword evidence="3" id="KW-0804">Transcription</keyword>
<accession>A0ABT6TM88</accession>
<comment type="caution">
    <text evidence="5">The sequence shown here is derived from an EMBL/GenBank/DDBJ whole genome shotgun (WGS) entry which is preliminary data.</text>
</comment>
<proteinExistence type="predicted"/>
<protein>
    <submittedName>
        <fullName evidence="5">Helix-turn-helix transcriptional regulator</fullName>
    </submittedName>
</protein>
<dbReference type="Pfam" id="PF20240">
    <property type="entry name" value="DUF6597"/>
    <property type="match status" value="1"/>
</dbReference>
<gene>
    <name evidence="5" type="ORF">KB449_23605</name>
</gene>
<dbReference type="SUPFAM" id="SSF46689">
    <property type="entry name" value="Homeodomain-like"/>
    <property type="match status" value="1"/>
</dbReference>
<dbReference type="PROSITE" id="PS01124">
    <property type="entry name" value="HTH_ARAC_FAMILY_2"/>
    <property type="match status" value="1"/>
</dbReference>
<feature type="domain" description="HTH araC/xylS-type" evidence="4">
    <location>
        <begin position="178"/>
        <end position="276"/>
    </location>
</feature>